<proteinExistence type="inferred from homology"/>
<dbReference type="Gene3D" id="3.90.226.10">
    <property type="entry name" value="2-enoyl-CoA Hydratase, Chain A, domain 1"/>
    <property type="match status" value="1"/>
</dbReference>
<dbReference type="RefSeq" id="WP_407347846.1">
    <property type="nucleotide sequence ID" value="NZ_CP136864.1"/>
</dbReference>
<dbReference type="InterPro" id="IPR014748">
    <property type="entry name" value="Enoyl-CoA_hydra_C"/>
</dbReference>
<dbReference type="InterPro" id="IPR029045">
    <property type="entry name" value="ClpP/crotonase-like_dom_sf"/>
</dbReference>
<evidence type="ECO:0000256" key="1">
    <source>
        <dbReference type="ARBA" id="ARBA00005254"/>
    </source>
</evidence>
<dbReference type="EMBL" id="CP136864">
    <property type="protein sequence ID" value="WOJ93189.1"/>
    <property type="molecule type" value="Genomic_DNA"/>
</dbReference>
<sequence>MSSDTQSFVSCTVDARGIARVSLERPDKHNAFDDSMIAHMQSHFDALAARADVRVVILQAEGKSFSAGADLAWMQRMAEYDYGHNLDDARGLATMLQTLKTLPQPTIARVQGNAFGGAVGLVSCCDIAIAARTALFGFTETRIGLIPATIGPHVIEAIGARWARRLFLTAERFDAERAENIHLVHECCDAELLDSRIEATVESLLRNGPQAMGAAKLLIREVAGKPVDARMIDDTSARIAHIRVSGEGQEGLQAFLQKRAPSWATGSNS</sequence>
<dbReference type="CDD" id="cd06558">
    <property type="entry name" value="crotonase-like"/>
    <property type="match status" value="1"/>
</dbReference>
<dbReference type="InterPro" id="IPR001753">
    <property type="entry name" value="Enoyl-CoA_hydra/iso"/>
</dbReference>
<dbReference type="InterPro" id="IPR018376">
    <property type="entry name" value="Enoyl-CoA_hyd/isom_CS"/>
</dbReference>
<comment type="similarity">
    <text evidence="1 2">Belongs to the enoyl-CoA hydratase/isomerase family.</text>
</comment>
<dbReference type="SUPFAM" id="SSF52096">
    <property type="entry name" value="ClpP/crotonase"/>
    <property type="match status" value="1"/>
</dbReference>
<dbReference type="PROSITE" id="PS00166">
    <property type="entry name" value="ENOYL_COA_HYDRATASE"/>
    <property type="match status" value="1"/>
</dbReference>
<dbReference type="Pfam" id="PF00378">
    <property type="entry name" value="ECH_1"/>
    <property type="match status" value="1"/>
</dbReference>
<dbReference type="PANTHER" id="PTHR42964:SF1">
    <property type="entry name" value="POLYKETIDE BIOSYNTHESIS ENOYL-COA HYDRATASE PKSH-RELATED"/>
    <property type="match status" value="1"/>
</dbReference>
<name>A0ABZ0I0Y9_9GAMM</name>
<organism evidence="3 4">
    <name type="scientific">Congregibacter variabilis</name>
    <dbReference type="NCBI Taxonomy" id="3081200"/>
    <lineage>
        <taxon>Bacteria</taxon>
        <taxon>Pseudomonadati</taxon>
        <taxon>Pseudomonadota</taxon>
        <taxon>Gammaproteobacteria</taxon>
        <taxon>Cellvibrionales</taxon>
        <taxon>Halieaceae</taxon>
        <taxon>Congregibacter</taxon>
    </lineage>
</organism>
<dbReference type="Gene3D" id="1.10.12.10">
    <property type="entry name" value="Lyase 2-enoyl-coa Hydratase, Chain A, domain 2"/>
    <property type="match status" value="1"/>
</dbReference>
<evidence type="ECO:0000313" key="4">
    <source>
        <dbReference type="Proteomes" id="UP001626537"/>
    </source>
</evidence>
<evidence type="ECO:0000313" key="3">
    <source>
        <dbReference type="EMBL" id="WOJ93189.1"/>
    </source>
</evidence>
<dbReference type="Proteomes" id="UP001626537">
    <property type="component" value="Chromosome"/>
</dbReference>
<reference evidence="3 4" key="1">
    <citation type="submission" date="2023-10" db="EMBL/GenBank/DDBJ databases">
        <title>Two novel species belonging to the OM43/NOR5 clade.</title>
        <authorList>
            <person name="Park M."/>
        </authorList>
    </citation>
    <scope>NUCLEOTIDE SEQUENCE [LARGE SCALE GENOMIC DNA]</scope>
    <source>
        <strain evidence="3 4">IMCC43200</strain>
    </source>
</reference>
<gene>
    <name evidence="3" type="ORF">R0135_15580</name>
</gene>
<dbReference type="PANTHER" id="PTHR42964">
    <property type="entry name" value="ENOYL-COA HYDRATASE"/>
    <property type="match status" value="1"/>
</dbReference>
<dbReference type="InterPro" id="IPR051683">
    <property type="entry name" value="Enoyl-CoA_Hydratase/Isomerase"/>
</dbReference>
<protein>
    <submittedName>
        <fullName evidence="3">Enoyl-CoA hydratase/isomerase family protein</fullName>
    </submittedName>
</protein>
<evidence type="ECO:0000256" key="2">
    <source>
        <dbReference type="RuleBase" id="RU003707"/>
    </source>
</evidence>
<keyword evidence="4" id="KW-1185">Reference proteome</keyword>
<accession>A0ABZ0I0Y9</accession>